<dbReference type="AlphaFoldDB" id="A0A8K0T794"/>
<comment type="catalytic activity">
    <reaction evidence="1">
        <text>Hydrolysis of terminal, non-reducing alpha-D-galactose residues in alpha-D-galactosides, including galactose oligosaccharides, galactomannans and galactolipids.</text>
        <dbReference type="EC" id="3.2.1.22"/>
    </reaction>
</comment>
<dbReference type="PANTHER" id="PTHR35273:SF2">
    <property type="entry name" value="ALPHA-GALACTOSIDASE"/>
    <property type="match status" value="1"/>
</dbReference>
<dbReference type="EMBL" id="JAGPXD010000006">
    <property type="protein sequence ID" value="KAH7349703.1"/>
    <property type="molecule type" value="Genomic_DNA"/>
</dbReference>
<name>A0A8K0T794_9PEZI</name>
<dbReference type="PANTHER" id="PTHR35273">
    <property type="entry name" value="ALPHA-1,4 POLYGALACTOSAMINIDASE, PUTATIVE (AFU_ORTHOLOGUE AFUA_3G07890)-RELATED"/>
    <property type="match status" value="1"/>
</dbReference>
<proteinExistence type="predicted"/>
<comment type="caution">
    <text evidence="4">The sequence shown here is derived from an EMBL/GenBank/DDBJ whole genome shotgun (WGS) entry which is preliminary data.</text>
</comment>
<evidence type="ECO:0000313" key="5">
    <source>
        <dbReference type="Proteomes" id="UP000813385"/>
    </source>
</evidence>
<keyword evidence="5" id="KW-1185">Reference proteome</keyword>
<dbReference type="InterPro" id="IPR017853">
    <property type="entry name" value="GH"/>
</dbReference>
<feature type="domain" description="Glycoside-hydrolase family GH114 TIM-barrel" evidence="3">
    <location>
        <begin position="45"/>
        <end position="279"/>
    </location>
</feature>
<evidence type="ECO:0000313" key="4">
    <source>
        <dbReference type="EMBL" id="KAH7349703.1"/>
    </source>
</evidence>
<reference evidence="4" key="1">
    <citation type="journal article" date="2021" name="Nat. Commun.">
        <title>Genetic determinants of endophytism in the Arabidopsis root mycobiome.</title>
        <authorList>
            <person name="Mesny F."/>
            <person name="Miyauchi S."/>
            <person name="Thiergart T."/>
            <person name="Pickel B."/>
            <person name="Atanasova L."/>
            <person name="Karlsson M."/>
            <person name="Huettel B."/>
            <person name="Barry K.W."/>
            <person name="Haridas S."/>
            <person name="Chen C."/>
            <person name="Bauer D."/>
            <person name="Andreopoulos W."/>
            <person name="Pangilinan J."/>
            <person name="LaButti K."/>
            <person name="Riley R."/>
            <person name="Lipzen A."/>
            <person name="Clum A."/>
            <person name="Drula E."/>
            <person name="Henrissat B."/>
            <person name="Kohler A."/>
            <person name="Grigoriev I.V."/>
            <person name="Martin F.M."/>
            <person name="Hacquard S."/>
        </authorList>
    </citation>
    <scope>NUCLEOTIDE SEQUENCE</scope>
    <source>
        <strain evidence="4">MPI-CAGE-AT-0016</strain>
    </source>
</reference>
<organism evidence="4 5">
    <name type="scientific">Plectosphaerella cucumerina</name>
    <dbReference type="NCBI Taxonomy" id="40658"/>
    <lineage>
        <taxon>Eukaryota</taxon>
        <taxon>Fungi</taxon>
        <taxon>Dikarya</taxon>
        <taxon>Ascomycota</taxon>
        <taxon>Pezizomycotina</taxon>
        <taxon>Sordariomycetes</taxon>
        <taxon>Hypocreomycetidae</taxon>
        <taxon>Glomerellales</taxon>
        <taxon>Plectosphaerellaceae</taxon>
        <taxon>Plectosphaerella</taxon>
    </lineage>
</organism>
<dbReference type="GO" id="GO:0004557">
    <property type="term" value="F:alpha-galactosidase activity"/>
    <property type="evidence" value="ECO:0007669"/>
    <property type="project" value="UniProtKB-EC"/>
</dbReference>
<dbReference type="Proteomes" id="UP000813385">
    <property type="component" value="Unassembled WGS sequence"/>
</dbReference>
<sequence length="294" mass="32479">MSAPVQGAPVAVALPAADAIPAEETTEVIEERAPSKVWVPAVGTTWQIVINKPLSIDPKKPVLTPDVAVYDIDLFDNSAQTIDTLHKLGKKVICYFSAGTWEKWRPDAKQFAKADLGRDMDGWADEKWLDLNSDNVRAIMAKRIKMAADKGCDAIDPDNVDGFDNDNGLGLTEEDSVNFVKFLSKEARKYNLAIGLKNAGQIIPKVINDVDFQVNEECVKYKEANVFQAFIKAKKAVFHIEYPSGAPKKVKASYSDSINKNKDLAGFSTVLKTMDLDGWVQYRDGKTYTTKTGQ</sequence>
<evidence type="ECO:0000256" key="2">
    <source>
        <dbReference type="ARBA" id="ARBA00012755"/>
    </source>
</evidence>
<evidence type="ECO:0000259" key="3">
    <source>
        <dbReference type="Pfam" id="PF03537"/>
    </source>
</evidence>
<evidence type="ECO:0000256" key="1">
    <source>
        <dbReference type="ARBA" id="ARBA00001255"/>
    </source>
</evidence>
<protein>
    <recommendedName>
        <fullName evidence="2">alpha-galactosidase</fullName>
        <ecNumber evidence="2">3.2.1.22</ecNumber>
    </recommendedName>
</protein>
<dbReference type="InterPro" id="IPR004352">
    <property type="entry name" value="GH114_TIM-barrel"/>
</dbReference>
<accession>A0A8K0T794</accession>
<dbReference type="Pfam" id="PF03537">
    <property type="entry name" value="Glyco_hydro_114"/>
    <property type="match status" value="1"/>
</dbReference>
<dbReference type="EC" id="3.2.1.22" evidence="2"/>
<gene>
    <name evidence="4" type="ORF">B0T11DRAFT_261664</name>
</gene>
<dbReference type="InterPro" id="IPR013785">
    <property type="entry name" value="Aldolase_TIM"/>
</dbReference>
<dbReference type="Gene3D" id="3.20.20.70">
    <property type="entry name" value="Aldolase class I"/>
    <property type="match status" value="1"/>
</dbReference>
<dbReference type="OrthoDB" id="2108802at2759"/>
<dbReference type="SUPFAM" id="SSF51445">
    <property type="entry name" value="(Trans)glycosidases"/>
    <property type="match status" value="1"/>
</dbReference>